<evidence type="ECO:0000256" key="3">
    <source>
        <dbReference type="ARBA" id="ARBA00022723"/>
    </source>
</evidence>
<comment type="catalytic activity">
    <reaction evidence="10">
        <text>ITP + H2O = IDP + phosphate + H(+)</text>
        <dbReference type="Rhea" id="RHEA:28330"/>
        <dbReference type="ChEBI" id="CHEBI:15377"/>
        <dbReference type="ChEBI" id="CHEBI:15378"/>
        <dbReference type="ChEBI" id="CHEBI:43474"/>
        <dbReference type="ChEBI" id="CHEBI:58280"/>
        <dbReference type="ChEBI" id="CHEBI:61402"/>
        <dbReference type="EC" id="3.6.1.73"/>
    </reaction>
</comment>
<evidence type="ECO:0000256" key="4">
    <source>
        <dbReference type="ARBA" id="ARBA00022741"/>
    </source>
</evidence>
<dbReference type="EC" id="3.6.1.73" evidence="9"/>
<evidence type="ECO:0000256" key="1">
    <source>
        <dbReference type="ARBA" id="ARBA00001936"/>
    </source>
</evidence>
<evidence type="ECO:0000256" key="9">
    <source>
        <dbReference type="ARBA" id="ARBA00038901"/>
    </source>
</evidence>
<proteinExistence type="predicted"/>
<dbReference type="PANTHER" id="PTHR34699:SF2">
    <property type="entry name" value="NON-CANONICAL PURINE NTP PHOSPHATASE_PRRC1 DOMAIN-CONTAINING PROTEIN"/>
    <property type="match status" value="1"/>
</dbReference>
<gene>
    <name evidence="13" type="ORF">TeGR_g10301</name>
</gene>
<keyword evidence="8" id="KW-0464">Manganese</keyword>
<dbReference type="Pfam" id="PF01931">
    <property type="entry name" value="NTPase_I-T"/>
    <property type="match status" value="1"/>
</dbReference>
<evidence type="ECO:0000256" key="7">
    <source>
        <dbReference type="ARBA" id="ARBA00023080"/>
    </source>
</evidence>
<evidence type="ECO:0000256" key="8">
    <source>
        <dbReference type="ARBA" id="ARBA00023211"/>
    </source>
</evidence>
<accession>A0ABQ6MSZ4</accession>
<dbReference type="EMBL" id="BRYB01000555">
    <property type="protein sequence ID" value="GMI32683.1"/>
    <property type="molecule type" value="Genomic_DNA"/>
</dbReference>
<evidence type="ECO:0000313" key="14">
    <source>
        <dbReference type="Proteomes" id="UP001165060"/>
    </source>
</evidence>
<dbReference type="InterPro" id="IPR026533">
    <property type="entry name" value="NTPase/PRRC1"/>
</dbReference>
<sequence>MIVAIGTANTCKVAAVAAVAASVPALAAATMSPFKVPSGIDEQPLTLESTRTGAMNRARAAFNEAKKAGSDEKVLAVGIESGLFCPDGDTGRFFDVCVCMATIDGEDYNMGLSCAFEIPPSVMKFVSDEGMDLAQACNAAGLTSNPKLGEAEGLIGILSGGRVTRQMYTEQALQMAFLFVENFELFKRE</sequence>
<evidence type="ECO:0000259" key="12">
    <source>
        <dbReference type="Pfam" id="PF01931"/>
    </source>
</evidence>
<evidence type="ECO:0000256" key="5">
    <source>
        <dbReference type="ARBA" id="ARBA00022801"/>
    </source>
</evidence>
<evidence type="ECO:0000256" key="10">
    <source>
        <dbReference type="ARBA" id="ARBA00048174"/>
    </source>
</evidence>
<dbReference type="InterPro" id="IPR050299">
    <property type="entry name" value="YjjX_NTPase"/>
</dbReference>
<comment type="caution">
    <text evidence="13">The sequence shown here is derived from an EMBL/GenBank/DDBJ whole genome shotgun (WGS) entry which is preliminary data.</text>
</comment>
<evidence type="ECO:0000313" key="13">
    <source>
        <dbReference type="EMBL" id="GMI32683.1"/>
    </source>
</evidence>
<dbReference type="InterPro" id="IPR029001">
    <property type="entry name" value="ITPase-like_fam"/>
</dbReference>
<comment type="cofactor">
    <cofactor evidence="2">
        <name>Mg(2+)</name>
        <dbReference type="ChEBI" id="CHEBI:18420"/>
    </cofactor>
</comment>
<dbReference type="Proteomes" id="UP001165060">
    <property type="component" value="Unassembled WGS sequence"/>
</dbReference>
<dbReference type="PANTHER" id="PTHR34699">
    <property type="match status" value="1"/>
</dbReference>
<keyword evidence="6" id="KW-0460">Magnesium</keyword>
<keyword evidence="14" id="KW-1185">Reference proteome</keyword>
<reference evidence="13 14" key="1">
    <citation type="journal article" date="2023" name="Commun. Biol.">
        <title>Genome analysis of Parmales, the sister group of diatoms, reveals the evolutionary specialization of diatoms from phago-mixotrophs to photoautotrophs.</title>
        <authorList>
            <person name="Ban H."/>
            <person name="Sato S."/>
            <person name="Yoshikawa S."/>
            <person name="Yamada K."/>
            <person name="Nakamura Y."/>
            <person name="Ichinomiya M."/>
            <person name="Sato N."/>
            <person name="Blanc-Mathieu R."/>
            <person name="Endo H."/>
            <person name="Kuwata A."/>
            <person name="Ogata H."/>
        </authorList>
    </citation>
    <scope>NUCLEOTIDE SEQUENCE [LARGE SCALE GENOMIC DNA]</scope>
</reference>
<feature type="domain" description="Non-canonical purine NTP phosphatase/PRRC1" evidence="12">
    <location>
        <begin position="6"/>
        <end position="178"/>
    </location>
</feature>
<name>A0ABQ6MSZ4_9STRA</name>
<protein>
    <recommendedName>
        <fullName evidence="9">inosine/xanthosine triphosphatase</fullName>
        <ecNumber evidence="9">3.6.1.73</ecNumber>
    </recommendedName>
</protein>
<keyword evidence="3" id="KW-0479">Metal-binding</keyword>
<keyword evidence="7" id="KW-0546">Nucleotide metabolism</keyword>
<evidence type="ECO:0000256" key="2">
    <source>
        <dbReference type="ARBA" id="ARBA00001946"/>
    </source>
</evidence>
<comment type="catalytic activity">
    <reaction evidence="11">
        <text>XTP + H2O = XDP + phosphate + H(+)</text>
        <dbReference type="Rhea" id="RHEA:28406"/>
        <dbReference type="ChEBI" id="CHEBI:15377"/>
        <dbReference type="ChEBI" id="CHEBI:15378"/>
        <dbReference type="ChEBI" id="CHEBI:43474"/>
        <dbReference type="ChEBI" id="CHEBI:59884"/>
        <dbReference type="ChEBI" id="CHEBI:61314"/>
        <dbReference type="EC" id="3.6.1.73"/>
    </reaction>
</comment>
<evidence type="ECO:0000256" key="6">
    <source>
        <dbReference type="ARBA" id="ARBA00022842"/>
    </source>
</evidence>
<keyword evidence="5" id="KW-0378">Hydrolase</keyword>
<organism evidence="13 14">
    <name type="scientific">Tetraparma gracilis</name>
    <dbReference type="NCBI Taxonomy" id="2962635"/>
    <lineage>
        <taxon>Eukaryota</taxon>
        <taxon>Sar</taxon>
        <taxon>Stramenopiles</taxon>
        <taxon>Ochrophyta</taxon>
        <taxon>Bolidophyceae</taxon>
        <taxon>Parmales</taxon>
        <taxon>Triparmaceae</taxon>
        <taxon>Tetraparma</taxon>
    </lineage>
</organism>
<keyword evidence="4" id="KW-0547">Nucleotide-binding</keyword>
<comment type="cofactor">
    <cofactor evidence="1">
        <name>Mn(2+)</name>
        <dbReference type="ChEBI" id="CHEBI:29035"/>
    </cofactor>
</comment>
<dbReference type="SUPFAM" id="SSF52972">
    <property type="entry name" value="ITPase-like"/>
    <property type="match status" value="1"/>
</dbReference>
<dbReference type="Gene3D" id="3.90.950.10">
    <property type="match status" value="1"/>
</dbReference>
<evidence type="ECO:0000256" key="11">
    <source>
        <dbReference type="ARBA" id="ARBA00048781"/>
    </source>
</evidence>